<dbReference type="Pfam" id="PF18658">
    <property type="entry name" value="zf-C2H2_12"/>
    <property type="match status" value="1"/>
</dbReference>
<evidence type="ECO:0000256" key="6">
    <source>
        <dbReference type="ARBA" id="ARBA00023242"/>
    </source>
</evidence>
<name>A0ABM3VYW8_ERIEU</name>
<dbReference type="RefSeq" id="XP_060029512.1">
    <property type="nucleotide sequence ID" value="XM_060173529.1"/>
</dbReference>
<dbReference type="GeneID" id="103109016"/>
<gene>
    <name evidence="10 11" type="primary">LOC103109016</name>
</gene>
<evidence type="ECO:0000256" key="2">
    <source>
        <dbReference type="ARBA" id="ARBA00022737"/>
    </source>
</evidence>
<dbReference type="Proteomes" id="UP001652624">
    <property type="component" value="Chromosome 15"/>
</dbReference>
<evidence type="ECO:0000313" key="10">
    <source>
        <dbReference type="RefSeq" id="XP_060029512.1"/>
    </source>
</evidence>
<proteinExistence type="predicted"/>
<keyword evidence="3" id="KW-0805">Transcription regulation</keyword>
<evidence type="ECO:0000313" key="9">
    <source>
        <dbReference type="Proteomes" id="UP001652624"/>
    </source>
</evidence>
<evidence type="ECO:0000256" key="4">
    <source>
        <dbReference type="ARBA" id="ARBA00023125"/>
    </source>
</evidence>
<dbReference type="InterPro" id="IPR036647">
    <property type="entry name" value="GTF2I-like_rpt_sf"/>
</dbReference>
<keyword evidence="5" id="KW-0804">Transcription</keyword>
<reference evidence="10 11" key="1">
    <citation type="submission" date="2025-05" db="UniProtKB">
        <authorList>
            <consortium name="RefSeq"/>
        </authorList>
    </citation>
    <scope>IDENTIFICATION</scope>
</reference>
<evidence type="ECO:0000313" key="11">
    <source>
        <dbReference type="RefSeq" id="XP_060029513.1"/>
    </source>
</evidence>
<dbReference type="InterPro" id="IPR042224">
    <property type="entry name" value="GTF2IRD2"/>
</dbReference>
<feature type="region of interest" description="Disordered" evidence="7">
    <location>
        <begin position="188"/>
        <end position="249"/>
    </location>
</feature>
<accession>A0ABM3VYW8</accession>
<evidence type="ECO:0000256" key="7">
    <source>
        <dbReference type="SAM" id="MobiDB-lite"/>
    </source>
</evidence>
<feature type="compositionally biased region" description="Polar residues" evidence="7">
    <location>
        <begin position="197"/>
        <end position="209"/>
    </location>
</feature>
<comment type="subcellular location">
    <subcellularLocation>
        <location evidence="1">Nucleus</location>
    </subcellularLocation>
</comment>
<evidence type="ECO:0000259" key="8">
    <source>
        <dbReference type="Pfam" id="PF18658"/>
    </source>
</evidence>
<dbReference type="PROSITE" id="PS51139">
    <property type="entry name" value="GTF2I"/>
    <property type="match status" value="2"/>
</dbReference>
<feature type="compositionally biased region" description="Polar residues" evidence="7">
    <location>
        <begin position="264"/>
        <end position="278"/>
    </location>
</feature>
<keyword evidence="4" id="KW-0238">DNA-binding</keyword>
<protein>
    <submittedName>
        <fullName evidence="10 11">General transcription factor II-I repeat domain-containing protein 2A-like isoform X1</fullName>
    </submittedName>
</protein>
<feature type="domain" description="SPIN-DOC-like zinc-finger" evidence="8">
    <location>
        <begin position="430"/>
        <end position="482"/>
    </location>
</feature>
<dbReference type="InterPro" id="IPR040647">
    <property type="entry name" value="SPIN-DOC_Znf-C2H2"/>
</dbReference>
<keyword evidence="2" id="KW-0677">Repeat</keyword>
<dbReference type="Pfam" id="PF02946">
    <property type="entry name" value="GTF2I"/>
    <property type="match status" value="2"/>
</dbReference>
<dbReference type="RefSeq" id="XP_060029513.1">
    <property type="nucleotide sequence ID" value="XM_060173530.1"/>
</dbReference>
<evidence type="ECO:0000256" key="1">
    <source>
        <dbReference type="ARBA" id="ARBA00004123"/>
    </source>
</evidence>
<dbReference type="PANTHER" id="PTHR47831">
    <property type="entry name" value="GENERAL TRANSCRIPTION FACTOR II-I REPEAT DOMAIN-CONTAINING PROTEIN 2"/>
    <property type="match status" value="1"/>
</dbReference>
<feature type="compositionally biased region" description="Basic and acidic residues" evidence="7">
    <location>
        <begin position="213"/>
        <end position="223"/>
    </location>
</feature>
<dbReference type="SUPFAM" id="SSF117773">
    <property type="entry name" value="GTF2I-like repeat"/>
    <property type="match status" value="2"/>
</dbReference>
<evidence type="ECO:0000256" key="5">
    <source>
        <dbReference type="ARBA" id="ARBA00023163"/>
    </source>
</evidence>
<keyword evidence="6" id="KW-0539">Nucleus</keyword>
<feature type="region of interest" description="Disordered" evidence="7">
    <location>
        <begin position="263"/>
        <end position="284"/>
    </location>
</feature>
<evidence type="ECO:0000256" key="3">
    <source>
        <dbReference type="ARBA" id="ARBA00023015"/>
    </source>
</evidence>
<dbReference type="Gene3D" id="3.90.1460.10">
    <property type="entry name" value="GTF2I-like"/>
    <property type="match status" value="2"/>
</dbReference>
<keyword evidence="9" id="KW-1185">Reference proteome</keyword>
<sequence>MAQVAMSTLPVEDDESSESRMVVTFLMSALESMCKELAKSKAEVACIAVYETDVFVVGTQRGRAFVNTRMDLQKDFAKFCAGEGVSEVEPPCPATRVQTRAGEREELSRAVDDHFRYCYGKALGTQVRVPVPYGQMLRDPEAVSVRGLPEGVAPQNPENYDLVTLQWIWENKAGMSFIINRPFLGPLGQPGDPGPMTVTSARESGNPSTVKAEPLEDAGKNGRQEQWIPSAGTEPSNNPEGKKRSGLPSTAAVTVKKELEDPSYYQSSLQDVTQLSPSETREAPVAEVKVEGNTNSSSSANSATGVEDLNIVQVTDPDNEKETVTGTEKIKQIREQVNDLFRRKFGEAVGVDFPVKVPYRKITFNPGCVQVHGLPRGVVFKAPGYLETSSMQKILEAADSIKFTIVRPLPGLELSSVGKRKIDQEGRVFQEKWEQAYFFAEVQSMPVCLVCKQSMAVAKEYNLRRHYQTHHSHHYDQYTGLGREHKLQQLKAALRGYLLGPAGPMCPQHLRALAREAPAMETTRPTDDSAGPPWQKLREKLRAFVAYSLAIDEITDINNTAQLALFIRGVDTDLEASEELLDTVPITGARSAQVFSRVERSLHKFSIDWAKLVSVASTGTPAMVGAGDGLVPRLQARAGPGVRSLRCVLRPEALGVEALKMGHVMSVVRSAVACIRLRGSNCGPFSALLGELDAQYGSLLRQAELRWLGRGLVLRCFLDSLEDIDAFLAARGRPLEQLRDPAWVRDLAFLADVTVHLNGLHLSLLGPAQLVTQLRDILGAFEAKLAAWEDHLARDHLAYFPSLRAASHGGRYGPCYVPRLAALRAELRRRLGDFQLCESELRLFSAPFSVQADGAPEALRAELTELQRDLGLQARYQEAAGGPDFYRHLAGARFPLLRSHCARVLSMFGSTHICEQLFSIMKLSKAKVGTQPAATTTQWDSVLHVATG</sequence>
<dbReference type="InterPro" id="IPR004212">
    <property type="entry name" value="GTF2I"/>
</dbReference>
<organism evidence="9 11">
    <name type="scientific">Erinaceus europaeus</name>
    <name type="common">Western European hedgehog</name>
    <dbReference type="NCBI Taxonomy" id="9365"/>
    <lineage>
        <taxon>Eukaryota</taxon>
        <taxon>Metazoa</taxon>
        <taxon>Chordata</taxon>
        <taxon>Craniata</taxon>
        <taxon>Vertebrata</taxon>
        <taxon>Euteleostomi</taxon>
        <taxon>Mammalia</taxon>
        <taxon>Eutheria</taxon>
        <taxon>Laurasiatheria</taxon>
        <taxon>Eulipotyphla</taxon>
        <taxon>Erinaceidae</taxon>
        <taxon>Erinaceinae</taxon>
        <taxon>Erinaceus</taxon>
    </lineage>
</organism>
<dbReference type="PANTHER" id="PTHR47831:SF1">
    <property type="entry name" value="GENERAL TRANSCRIPTION FACTOR II-I REPEAT DOMAIN-CONTAINING PROTEIN 2A-RELATED"/>
    <property type="match status" value="1"/>
</dbReference>